<evidence type="ECO:0000256" key="3">
    <source>
        <dbReference type="ARBA" id="ARBA00022692"/>
    </source>
</evidence>
<dbReference type="AlphaFoldDB" id="A0A840AQ17"/>
<keyword evidence="2" id="KW-0813">Transport</keyword>
<feature type="transmembrane region" description="Helical" evidence="9">
    <location>
        <begin position="234"/>
        <end position="256"/>
    </location>
</feature>
<keyword evidence="5" id="KW-0406">Ion transport</keyword>
<evidence type="ECO:0000256" key="2">
    <source>
        <dbReference type="ARBA" id="ARBA00022448"/>
    </source>
</evidence>
<keyword evidence="11" id="KW-1185">Reference proteome</keyword>
<evidence type="ECO:0000256" key="1">
    <source>
        <dbReference type="ARBA" id="ARBA00004141"/>
    </source>
</evidence>
<feature type="transmembrane region" description="Helical" evidence="9">
    <location>
        <begin position="59"/>
        <end position="79"/>
    </location>
</feature>
<dbReference type="GO" id="GO:0005886">
    <property type="term" value="C:plasma membrane"/>
    <property type="evidence" value="ECO:0007669"/>
    <property type="project" value="TreeGrafter"/>
</dbReference>
<name>A0A840AQ17_9HYPH</name>
<dbReference type="RefSeq" id="WP_343068026.1">
    <property type="nucleotide sequence ID" value="NZ_JACIDS010000003.1"/>
</dbReference>
<dbReference type="InterPro" id="IPR014743">
    <property type="entry name" value="Cl-channel_core"/>
</dbReference>
<dbReference type="InterPro" id="IPR001807">
    <property type="entry name" value="ClC"/>
</dbReference>
<dbReference type="Proteomes" id="UP000553963">
    <property type="component" value="Unassembled WGS sequence"/>
</dbReference>
<evidence type="ECO:0000256" key="9">
    <source>
        <dbReference type="SAM" id="Phobius"/>
    </source>
</evidence>
<feature type="transmembrane region" description="Helical" evidence="9">
    <location>
        <begin position="338"/>
        <end position="359"/>
    </location>
</feature>
<dbReference type="GO" id="GO:0005247">
    <property type="term" value="F:voltage-gated chloride channel activity"/>
    <property type="evidence" value="ECO:0007669"/>
    <property type="project" value="TreeGrafter"/>
</dbReference>
<comment type="subcellular location">
    <subcellularLocation>
        <location evidence="1">Membrane</location>
        <topology evidence="1">Multi-pass membrane protein</topology>
    </subcellularLocation>
</comment>
<reference evidence="10 11" key="1">
    <citation type="submission" date="2020-08" db="EMBL/GenBank/DDBJ databases">
        <title>Genomic Encyclopedia of Type Strains, Phase IV (KMG-IV): sequencing the most valuable type-strain genomes for metagenomic binning, comparative biology and taxonomic classification.</title>
        <authorList>
            <person name="Goeker M."/>
        </authorList>
    </citation>
    <scope>NUCLEOTIDE SEQUENCE [LARGE SCALE GENOMIC DNA]</scope>
    <source>
        <strain evidence="10 11">DSM 25966</strain>
    </source>
</reference>
<dbReference type="SUPFAM" id="SSF81340">
    <property type="entry name" value="Clc chloride channel"/>
    <property type="match status" value="1"/>
</dbReference>
<feature type="transmembrane region" description="Helical" evidence="9">
    <location>
        <begin position="397"/>
        <end position="417"/>
    </location>
</feature>
<evidence type="ECO:0000256" key="7">
    <source>
        <dbReference type="ARBA" id="ARBA00023214"/>
    </source>
</evidence>
<proteinExistence type="predicted"/>
<evidence type="ECO:0000313" key="11">
    <source>
        <dbReference type="Proteomes" id="UP000553963"/>
    </source>
</evidence>
<sequence>MKAPEGARESRKDDAVFYVAATLVGAITGVIGTALHLGVDKALAWPQWLRAQVSLDEPLFLLLTGTISAVLVIISVWIVRRFAPEAGGSGVQEIEGAMQGLRQVRWRRILPVKFFGGLLALSSGLVIGREGPTIHMGASIAQAAAERLKLATRQSRGLLAAGAAAGLAAAFSAPLASILLIIEETRREFPYSLRSYTGVMLASVASGIVTQAIAGSRPFMAMDVPQMPLTTMPLFALLGIALGFVGVAFNRCLIRAMDLSLAIGKRSSFYLIPAVVGFLIGALLVLQPDATMGGETLAVSLARENPALAIVALIVVARFVMTMASYSTGVPGGIFAPILALAAAFGLLFGLCLELVAPLPAGAQAALVVAAMGGLFSATIRAPLVGVVLIAELTGAYTMLLPTLITCLFANFIADWLGGRPIYEVLLERTLRLAGQPVPPPESDGSGQQIGGWDQR</sequence>
<evidence type="ECO:0000256" key="8">
    <source>
        <dbReference type="SAM" id="MobiDB-lite"/>
    </source>
</evidence>
<dbReference type="PANTHER" id="PTHR45711:SF6">
    <property type="entry name" value="CHLORIDE CHANNEL PROTEIN"/>
    <property type="match status" value="1"/>
</dbReference>
<dbReference type="EMBL" id="JACIDS010000003">
    <property type="protein sequence ID" value="MBB3931137.1"/>
    <property type="molecule type" value="Genomic_DNA"/>
</dbReference>
<feature type="transmembrane region" description="Helical" evidence="9">
    <location>
        <begin position="365"/>
        <end position="390"/>
    </location>
</feature>
<feature type="transmembrane region" description="Helical" evidence="9">
    <location>
        <begin position="15"/>
        <end position="39"/>
    </location>
</feature>
<keyword evidence="4 9" id="KW-1133">Transmembrane helix</keyword>
<dbReference type="PANTHER" id="PTHR45711">
    <property type="entry name" value="CHLORIDE CHANNEL PROTEIN"/>
    <property type="match status" value="1"/>
</dbReference>
<dbReference type="NCBIfam" id="NF003640">
    <property type="entry name" value="PRK05277.1"/>
    <property type="match status" value="1"/>
</dbReference>
<dbReference type="Pfam" id="PF00654">
    <property type="entry name" value="Voltage_CLC"/>
    <property type="match status" value="1"/>
</dbReference>
<dbReference type="Gene3D" id="1.10.3080.10">
    <property type="entry name" value="Clc chloride channel"/>
    <property type="match status" value="1"/>
</dbReference>
<feature type="region of interest" description="Disordered" evidence="8">
    <location>
        <begin position="436"/>
        <end position="456"/>
    </location>
</feature>
<accession>A0A840AQ17</accession>
<keyword evidence="7" id="KW-0868">Chloride</keyword>
<comment type="caution">
    <text evidence="10">The sequence shown here is derived from an EMBL/GenBank/DDBJ whole genome shotgun (WGS) entry which is preliminary data.</text>
</comment>
<organism evidence="10 11">
    <name type="scientific">Kaistia hirudinis</name>
    <dbReference type="NCBI Taxonomy" id="1293440"/>
    <lineage>
        <taxon>Bacteria</taxon>
        <taxon>Pseudomonadati</taxon>
        <taxon>Pseudomonadota</taxon>
        <taxon>Alphaproteobacteria</taxon>
        <taxon>Hyphomicrobiales</taxon>
        <taxon>Kaistiaceae</taxon>
        <taxon>Kaistia</taxon>
    </lineage>
</organism>
<feature type="transmembrane region" description="Helical" evidence="9">
    <location>
        <begin position="158"/>
        <end position="181"/>
    </location>
</feature>
<gene>
    <name evidence="10" type="ORF">GGR25_002187</name>
</gene>
<feature type="transmembrane region" description="Helical" evidence="9">
    <location>
        <begin position="193"/>
        <end position="214"/>
    </location>
</feature>
<evidence type="ECO:0000256" key="6">
    <source>
        <dbReference type="ARBA" id="ARBA00023136"/>
    </source>
</evidence>
<dbReference type="CDD" id="cd01031">
    <property type="entry name" value="EriC"/>
    <property type="match status" value="1"/>
</dbReference>
<protein>
    <submittedName>
        <fullName evidence="10">CIC family chloride channel protein</fullName>
    </submittedName>
</protein>
<keyword evidence="6 9" id="KW-0472">Membrane</keyword>
<evidence type="ECO:0000313" key="10">
    <source>
        <dbReference type="EMBL" id="MBB3931137.1"/>
    </source>
</evidence>
<feature type="transmembrane region" description="Helical" evidence="9">
    <location>
        <begin position="109"/>
        <end position="127"/>
    </location>
</feature>
<evidence type="ECO:0000256" key="4">
    <source>
        <dbReference type="ARBA" id="ARBA00022989"/>
    </source>
</evidence>
<keyword evidence="3 9" id="KW-0812">Transmembrane</keyword>
<feature type="transmembrane region" description="Helical" evidence="9">
    <location>
        <begin position="268"/>
        <end position="287"/>
    </location>
</feature>
<feature type="transmembrane region" description="Helical" evidence="9">
    <location>
        <begin position="307"/>
        <end position="326"/>
    </location>
</feature>
<dbReference type="PRINTS" id="PR00762">
    <property type="entry name" value="CLCHANNEL"/>
</dbReference>
<evidence type="ECO:0000256" key="5">
    <source>
        <dbReference type="ARBA" id="ARBA00023065"/>
    </source>
</evidence>